<dbReference type="Pfam" id="PF06207">
    <property type="entry name" value="DUF1002"/>
    <property type="match status" value="1"/>
</dbReference>
<evidence type="ECO:0000313" key="4">
    <source>
        <dbReference type="EMBL" id="MDR5588508.1"/>
    </source>
</evidence>
<evidence type="ECO:0000256" key="2">
    <source>
        <dbReference type="SAM" id="MobiDB-lite"/>
    </source>
</evidence>
<dbReference type="InterPro" id="IPR009343">
    <property type="entry name" value="DUF1002"/>
</dbReference>
<feature type="compositionally biased region" description="Low complexity" evidence="2">
    <location>
        <begin position="305"/>
        <end position="335"/>
    </location>
</feature>
<keyword evidence="1" id="KW-0175">Coiled coil</keyword>
<reference evidence="4 5" key="1">
    <citation type="submission" date="2023-09" db="EMBL/GenBank/DDBJ databases">
        <authorList>
            <person name="Zhai L."/>
        </authorList>
    </citation>
    <scope>NUCLEOTIDE SEQUENCE [LARGE SCALE GENOMIC DNA]</scope>
    <source>
        <strain evidence="4 5">5 N-1</strain>
    </source>
</reference>
<evidence type="ECO:0000256" key="3">
    <source>
        <dbReference type="SAM" id="SignalP"/>
    </source>
</evidence>
<dbReference type="RefSeq" id="WP_252213990.1">
    <property type="nucleotide sequence ID" value="NZ_JAVJAN010000041.1"/>
</dbReference>
<feature type="coiled-coil region" evidence="1">
    <location>
        <begin position="242"/>
        <end position="273"/>
    </location>
</feature>
<feature type="chain" id="PRO_5046273960" evidence="3">
    <location>
        <begin position="33"/>
        <end position="335"/>
    </location>
</feature>
<organism evidence="4 5">
    <name type="scientific">Clostridium aquiflavi</name>
    <dbReference type="NCBI Taxonomy" id="3073603"/>
    <lineage>
        <taxon>Bacteria</taxon>
        <taxon>Bacillati</taxon>
        <taxon>Bacillota</taxon>
        <taxon>Clostridia</taxon>
        <taxon>Eubacteriales</taxon>
        <taxon>Clostridiaceae</taxon>
        <taxon>Clostridium</taxon>
    </lineage>
</organism>
<accession>A0ABU1EJU5</accession>
<feature type="region of interest" description="Disordered" evidence="2">
    <location>
        <begin position="297"/>
        <end position="335"/>
    </location>
</feature>
<evidence type="ECO:0000256" key="1">
    <source>
        <dbReference type="SAM" id="Coils"/>
    </source>
</evidence>
<dbReference type="EMBL" id="JAVJAN010000041">
    <property type="protein sequence ID" value="MDR5588508.1"/>
    <property type="molecule type" value="Genomic_DNA"/>
</dbReference>
<gene>
    <name evidence="4" type="ORF">RGC78_13620</name>
</gene>
<protein>
    <submittedName>
        <fullName evidence="4">DUF1002 domain-containing protein</fullName>
    </submittedName>
</protein>
<evidence type="ECO:0000313" key="5">
    <source>
        <dbReference type="Proteomes" id="UP001256646"/>
    </source>
</evidence>
<feature type="signal peptide" evidence="3">
    <location>
        <begin position="1"/>
        <end position="32"/>
    </location>
</feature>
<dbReference type="Proteomes" id="UP001256646">
    <property type="component" value="Unassembled WGS sequence"/>
</dbReference>
<proteinExistence type="predicted"/>
<name>A0ABU1EJU5_9CLOT</name>
<keyword evidence="3" id="KW-0732">Signal</keyword>
<comment type="caution">
    <text evidence="4">The sequence shown here is derived from an EMBL/GenBank/DDBJ whole genome shotgun (WGS) entry which is preliminary data.</text>
</comment>
<sequence>MKIIKKISSKLLIMFMTLCLIISFSPNITAFADSFKVVTLGGNLTQDQKNQMLDYFKVTKNDANILEITTAEEQKYLGNVASPAQLGNKSISCSYVEPTSKGGLTISTYNLTWVTEGMIRNALITAGVENANVVAAAPFKVSGTAALTGILKGFENSSGGSKIDEEKKEVANEEIVVTGGLGDKIGQDEAAKLINDVKKDVVKEKPKTDKEIEKIVEKAVKEYKVELNDEDRQTINSLMTKINGLDLNYNKIKNQLNDAASKLKEKLNSEEAQGFFAKVKEFFSNFFQAISDWLSSDSNNDTESTKNNTESVTSVNNENSTKNNNSENTLNKVTQ</sequence>
<keyword evidence="5" id="KW-1185">Reference proteome</keyword>